<evidence type="ECO:0000313" key="1">
    <source>
        <dbReference type="EMBL" id="MBB5283387.1"/>
    </source>
</evidence>
<dbReference type="AlphaFoldDB" id="A0A840TNQ8"/>
<protein>
    <submittedName>
        <fullName evidence="1">Uncharacterized protein</fullName>
    </submittedName>
</protein>
<dbReference type="RefSeq" id="WP_184172733.1">
    <property type="nucleotide sequence ID" value="NZ_JACHGF010000002.1"/>
</dbReference>
<organism evidence="1 2">
    <name type="scientific">Rhabdobacter roseus</name>
    <dbReference type="NCBI Taxonomy" id="1655419"/>
    <lineage>
        <taxon>Bacteria</taxon>
        <taxon>Pseudomonadati</taxon>
        <taxon>Bacteroidota</taxon>
        <taxon>Cytophagia</taxon>
        <taxon>Cytophagales</taxon>
        <taxon>Cytophagaceae</taxon>
        <taxon>Rhabdobacter</taxon>
    </lineage>
</organism>
<dbReference type="Proteomes" id="UP000557307">
    <property type="component" value="Unassembled WGS sequence"/>
</dbReference>
<evidence type="ECO:0000313" key="2">
    <source>
        <dbReference type="Proteomes" id="UP000557307"/>
    </source>
</evidence>
<reference evidence="1 2" key="1">
    <citation type="submission" date="2020-08" db="EMBL/GenBank/DDBJ databases">
        <title>Genomic Encyclopedia of Type Strains, Phase IV (KMG-IV): sequencing the most valuable type-strain genomes for metagenomic binning, comparative biology and taxonomic classification.</title>
        <authorList>
            <person name="Goeker M."/>
        </authorList>
    </citation>
    <scope>NUCLEOTIDE SEQUENCE [LARGE SCALE GENOMIC DNA]</scope>
    <source>
        <strain evidence="1 2">DSM 105074</strain>
    </source>
</reference>
<proteinExistence type="predicted"/>
<sequence length="46" mass="5198">MRILSEYEKKLCNKILGGSTDNNFLANVIDSDLDGSKIEINKQIKQ</sequence>
<name>A0A840TNQ8_9BACT</name>
<comment type="caution">
    <text evidence="1">The sequence shown here is derived from an EMBL/GenBank/DDBJ whole genome shotgun (WGS) entry which is preliminary data.</text>
</comment>
<keyword evidence="2" id="KW-1185">Reference proteome</keyword>
<accession>A0A840TNQ8</accession>
<gene>
    <name evidence="1" type="ORF">HNQ92_001513</name>
</gene>
<dbReference type="EMBL" id="JACHGF010000002">
    <property type="protein sequence ID" value="MBB5283387.1"/>
    <property type="molecule type" value="Genomic_DNA"/>
</dbReference>